<evidence type="ECO:0000256" key="1">
    <source>
        <dbReference type="ARBA" id="ARBA00022801"/>
    </source>
</evidence>
<gene>
    <name evidence="5" type="ORF">MalAC0309_2575</name>
</gene>
<dbReference type="Gene3D" id="2.60.40.10">
    <property type="entry name" value="Immunoglobulins"/>
    <property type="match status" value="1"/>
</dbReference>
<reference evidence="6" key="1">
    <citation type="submission" date="2015-12" db="EMBL/GenBank/DDBJ databases">
        <authorList>
            <person name="Shamseldin A."/>
            <person name="Moawad H."/>
            <person name="Abd El-Rahim W.M."/>
            <person name="Sadowsky M.J."/>
        </authorList>
    </citation>
    <scope>NUCLEOTIDE SEQUENCE [LARGE SCALE GENOMIC DNA]</scope>
    <source>
        <strain evidence="6">JAM AC0309</strain>
    </source>
</reference>
<reference evidence="5 6" key="2">
    <citation type="submission" date="2016-01" db="EMBL/GenBank/DDBJ databases">
        <title>Microcella alkaliphila JAM AC0309 whole genome shotgun sequence.</title>
        <authorList>
            <person name="Kurata A."/>
            <person name="Hirose Y."/>
            <person name="Kishimoto N."/>
            <person name="Kobayashi T."/>
        </authorList>
    </citation>
    <scope>NUCLEOTIDE SEQUENCE [LARGE SCALE GENOMIC DNA]</scope>
    <source>
        <strain evidence="5 6">JAM AC0309</strain>
    </source>
</reference>
<dbReference type="Gene3D" id="3.20.20.80">
    <property type="entry name" value="Glycosidases"/>
    <property type="match status" value="1"/>
</dbReference>
<dbReference type="InterPro" id="IPR013783">
    <property type="entry name" value="Ig-like_fold"/>
</dbReference>
<dbReference type="InterPro" id="IPR017853">
    <property type="entry name" value="GH"/>
</dbReference>
<keyword evidence="1" id="KW-0378">Hydrolase</keyword>
<feature type="compositionally biased region" description="Polar residues" evidence="3">
    <location>
        <begin position="637"/>
        <end position="647"/>
    </location>
</feature>
<dbReference type="GO" id="GO:0005975">
    <property type="term" value="P:carbohydrate metabolic process"/>
    <property type="evidence" value="ECO:0007669"/>
    <property type="project" value="InterPro"/>
</dbReference>
<evidence type="ECO:0000256" key="3">
    <source>
        <dbReference type="SAM" id="MobiDB-lite"/>
    </source>
</evidence>
<feature type="domain" description="Glycosyl hydrolase family 13 catalytic" evidence="4">
    <location>
        <begin position="134"/>
        <end position="519"/>
    </location>
</feature>
<evidence type="ECO:0000313" key="6">
    <source>
        <dbReference type="Proteomes" id="UP000218965"/>
    </source>
</evidence>
<protein>
    <submittedName>
        <fullName evidence="5">Alpha amylase catalytic region</fullName>
    </submittedName>
</protein>
<dbReference type="Pfam" id="PF00128">
    <property type="entry name" value="Alpha-amylase"/>
    <property type="match status" value="1"/>
</dbReference>
<dbReference type="AlphaFoldDB" id="A0A0U4NYY0"/>
<dbReference type="EMBL" id="AP017315">
    <property type="protein sequence ID" value="BAU33411.1"/>
    <property type="molecule type" value="Genomic_DNA"/>
</dbReference>
<dbReference type="InterPro" id="IPR014756">
    <property type="entry name" value="Ig_E-set"/>
</dbReference>
<dbReference type="SMART" id="SM00642">
    <property type="entry name" value="Aamy"/>
    <property type="match status" value="1"/>
</dbReference>
<sequence length="647" mass="71302">MLPEIDARPHHDGSPLYVSTQEPALGDAVRVRLRVPHRYGHVAGVKTRSNPNHEPRFTPAVIVHHDDDASWWEAELLIENPIHGYRFIITRASGETHFLSQAGLSDIETRDDDDFRLVTFAPPPAWGAEAVMYQVFPDRFARSSAADGRDLPEWAEPAEWHDEPIYQGPSTPRQFYGGDLDGITQHLDHLERLGATVLYLTPVFPGRSNHRYDAHSFDQVDPLLGGDEALVRLVEAAHARGIKVMGDLTLNHSGDAHEWFVAARASADAPERAFYYLDDDGGYVSWLGVESLPKLNWASDELRRRFIDGPDSVVGRWLQQPYGLDGWRIDVANMTGRLDDHDLNAEVRQLTQATMRSVNPDTLLLAESTNDAQSDMQGDGWHGAMTYVSFTRPVWAWLSEPGPISWFFGLPYPVMPQYTGHQVADANTRFTAAMPWRSRLNSMNALDTHDTSRFVTRARPGAVPVALGLSLSLPGIPVVFAGDEFGFTGENGEHSRTPIPWDRLDDYAPTIDLYADHLRLRREHPALGTGSLRWLHVGDDALVFVRELADETVLVLAARDDADIALDGIDAGAAVRLIGDGELAVDARGETVADGTRQTGPAARIRSTGMSFTAWALPGIDAPAFPGHGVPAAADSPQWSVVSRSDA</sequence>
<dbReference type="Proteomes" id="UP000218965">
    <property type="component" value="Chromosome"/>
</dbReference>
<dbReference type="KEGG" id="malk:MalAC0309_2575"/>
<accession>A0A0U4NYY0</accession>
<feature type="region of interest" description="Disordered" evidence="3">
    <location>
        <begin position="628"/>
        <end position="647"/>
    </location>
</feature>
<name>A0A0U4NYY0_9MICO</name>
<organism evidence="5 6">
    <name type="scientific">Microcella alkaliphila</name>
    <dbReference type="NCBI Taxonomy" id="279828"/>
    <lineage>
        <taxon>Bacteria</taxon>
        <taxon>Bacillati</taxon>
        <taxon>Actinomycetota</taxon>
        <taxon>Actinomycetes</taxon>
        <taxon>Micrococcales</taxon>
        <taxon>Microbacteriaceae</taxon>
        <taxon>Microcella</taxon>
    </lineage>
</organism>
<dbReference type="CDD" id="cd11338">
    <property type="entry name" value="AmyAc_CMD"/>
    <property type="match status" value="1"/>
</dbReference>
<dbReference type="SUPFAM" id="SSF51445">
    <property type="entry name" value="(Trans)glycosidases"/>
    <property type="match status" value="1"/>
</dbReference>
<proteinExistence type="predicted"/>
<dbReference type="RefSeq" id="WP_231923954.1">
    <property type="nucleotide sequence ID" value="NZ_AP017315.1"/>
</dbReference>
<dbReference type="PANTHER" id="PTHR10357">
    <property type="entry name" value="ALPHA-AMYLASE FAMILY MEMBER"/>
    <property type="match status" value="1"/>
</dbReference>
<keyword evidence="2" id="KW-0326">Glycosidase</keyword>
<dbReference type="InterPro" id="IPR004185">
    <property type="entry name" value="Glyco_hydro_13_lg-like_dom"/>
</dbReference>
<dbReference type="GO" id="GO:0004553">
    <property type="term" value="F:hydrolase activity, hydrolyzing O-glycosyl compounds"/>
    <property type="evidence" value="ECO:0007669"/>
    <property type="project" value="InterPro"/>
</dbReference>
<evidence type="ECO:0000259" key="4">
    <source>
        <dbReference type="SMART" id="SM00642"/>
    </source>
</evidence>
<dbReference type="CDD" id="cd02857">
    <property type="entry name" value="E_set_CDase_PDE_N"/>
    <property type="match status" value="1"/>
</dbReference>
<evidence type="ECO:0000256" key="2">
    <source>
        <dbReference type="ARBA" id="ARBA00023295"/>
    </source>
</evidence>
<evidence type="ECO:0000313" key="5">
    <source>
        <dbReference type="EMBL" id="BAU33411.1"/>
    </source>
</evidence>
<dbReference type="PANTHER" id="PTHR10357:SF210">
    <property type="entry name" value="MALTODEXTRIN GLUCOSIDASE"/>
    <property type="match status" value="1"/>
</dbReference>
<dbReference type="InterPro" id="IPR006047">
    <property type="entry name" value="GH13_cat_dom"/>
</dbReference>
<dbReference type="SUPFAM" id="SSF81296">
    <property type="entry name" value="E set domains"/>
    <property type="match status" value="1"/>
</dbReference>